<keyword evidence="5" id="KW-0479">Metal-binding</keyword>
<evidence type="ECO:0000313" key="14">
    <source>
        <dbReference type="EMBL" id="UQK59333.1"/>
    </source>
</evidence>
<dbReference type="Proteomes" id="UP000831151">
    <property type="component" value="Chromosome"/>
</dbReference>
<evidence type="ECO:0000259" key="13">
    <source>
        <dbReference type="PROSITE" id="PS50880"/>
    </source>
</evidence>
<dbReference type="InterPro" id="IPR034141">
    <property type="entry name" value="TOPRIM_RNase_M5-like"/>
</dbReference>
<comment type="function">
    <text evidence="11">Required for correct processing of both the 5' and 3' ends of 5S rRNA precursor. Cleaves both sides of a double-stranded region yielding mature 5S rRNA in one step.</text>
</comment>
<dbReference type="RefSeq" id="WP_249242803.1">
    <property type="nucleotide sequence ID" value="NZ_CP096649.1"/>
</dbReference>
<dbReference type="InterPro" id="IPR025156">
    <property type="entry name" value="RNase_M5_C"/>
</dbReference>
<dbReference type="AlphaFoldDB" id="A0A9E7IUY1"/>
<organism evidence="14 15">
    <name type="scientific">Fenollaria massiliensis</name>
    <dbReference type="NCBI Taxonomy" id="938288"/>
    <lineage>
        <taxon>Bacteria</taxon>
        <taxon>Bacillati</taxon>
        <taxon>Bacillota</taxon>
        <taxon>Clostridia</taxon>
        <taxon>Eubacteriales</taxon>
        <taxon>Fenollaria</taxon>
    </lineage>
</organism>
<dbReference type="PANTHER" id="PTHR39156">
    <property type="entry name" value="RIBONUCLEASE M5"/>
    <property type="match status" value="1"/>
</dbReference>
<dbReference type="PROSITE" id="PS50880">
    <property type="entry name" value="TOPRIM"/>
    <property type="match status" value="1"/>
</dbReference>
<keyword evidence="9" id="KW-0460">Magnesium</keyword>
<dbReference type="KEGG" id="fms:M1R53_01280"/>
<dbReference type="Pfam" id="PF13331">
    <property type="entry name" value="DUF4093"/>
    <property type="match status" value="1"/>
</dbReference>
<dbReference type="HAMAP" id="MF_01469">
    <property type="entry name" value="RNase_M5"/>
    <property type="match status" value="1"/>
</dbReference>
<keyword evidence="3 11" id="KW-0698">rRNA processing</keyword>
<evidence type="ECO:0000256" key="2">
    <source>
        <dbReference type="ARBA" id="ARBA00022517"/>
    </source>
</evidence>
<comment type="catalytic activity">
    <reaction evidence="11">
        <text>Endonucleolytic cleavage of RNA, removing 21 and 42 nucleotides, respectively, from the 5'- and 3'-termini of a 5S-rRNA precursor.</text>
        <dbReference type="EC" id="3.1.26.8"/>
    </reaction>
</comment>
<comment type="subcellular location">
    <subcellularLocation>
        <location evidence="11">Cytoplasm</location>
    </subcellularLocation>
</comment>
<evidence type="ECO:0000256" key="3">
    <source>
        <dbReference type="ARBA" id="ARBA00022552"/>
    </source>
</evidence>
<reference evidence="14" key="1">
    <citation type="submission" date="2022-04" db="EMBL/GenBank/DDBJ databases">
        <title>Complete genome sequences of Ezakiella coagulans and Fenollaria massiliensis.</title>
        <authorList>
            <person name="France M.T."/>
            <person name="Clifford J."/>
            <person name="Narina S."/>
            <person name="Rutt L."/>
            <person name="Ravel J."/>
        </authorList>
    </citation>
    <scope>NUCLEOTIDE SEQUENCE</scope>
    <source>
        <strain evidence="14">C0061C2</strain>
    </source>
</reference>
<keyword evidence="7 11" id="KW-0255">Endonuclease</keyword>
<evidence type="ECO:0000256" key="1">
    <source>
        <dbReference type="ARBA" id="ARBA00022490"/>
    </source>
</evidence>
<evidence type="ECO:0000256" key="9">
    <source>
        <dbReference type="ARBA" id="ARBA00022842"/>
    </source>
</evidence>
<gene>
    <name evidence="11 14" type="primary">rnmV</name>
    <name evidence="14" type="ORF">M1R53_01280</name>
</gene>
<dbReference type="InterPro" id="IPR004466">
    <property type="entry name" value="RNase_M5"/>
</dbReference>
<keyword evidence="4 11" id="KW-0540">Nuclease</keyword>
<dbReference type="GO" id="GO:0006364">
    <property type="term" value="P:rRNA processing"/>
    <property type="evidence" value="ECO:0007669"/>
    <property type="project" value="UniProtKB-UniRule"/>
</dbReference>
<dbReference type="SMART" id="SM00493">
    <property type="entry name" value="TOPRIM"/>
    <property type="match status" value="1"/>
</dbReference>
<dbReference type="EMBL" id="CP096649">
    <property type="protein sequence ID" value="UQK59333.1"/>
    <property type="molecule type" value="Genomic_DNA"/>
</dbReference>
<dbReference type="SUPFAM" id="SSF110455">
    <property type="entry name" value="Toprim domain"/>
    <property type="match status" value="1"/>
</dbReference>
<keyword evidence="10 11" id="KW-0694">RNA-binding</keyword>
<dbReference type="InterPro" id="IPR006171">
    <property type="entry name" value="TOPRIM_dom"/>
</dbReference>
<evidence type="ECO:0000256" key="4">
    <source>
        <dbReference type="ARBA" id="ARBA00022722"/>
    </source>
</evidence>
<accession>A0A9E7IUY1</accession>
<keyword evidence="6 11" id="KW-0699">rRNA-binding</keyword>
<comment type="similarity">
    <text evidence="11">Belongs to the ribonuclease M5 family.</text>
</comment>
<evidence type="ECO:0000256" key="12">
    <source>
        <dbReference type="NCBIfam" id="TIGR00334"/>
    </source>
</evidence>
<dbReference type="GO" id="GO:0043822">
    <property type="term" value="F:ribonuclease M5 activity"/>
    <property type="evidence" value="ECO:0007669"/>
    <property type="project" value="UniProtKB-UniRule"/>
</dbReference>
<dbReference type="GO" id="GO:0005737">
    <property type="term" value="C:cytoplasm"/>
    <property type="evidence" value="ECO:0007669"/>
    <property type="project" value="UniProtKB-SubCell"/>
</dbReference>
<keyword evidence="2 11" id="KW-0690">Ribosome biogenesis</keyword>
<protein>
    <recommendedName>
        <fullName evidence="11 12">Ribonuclease M5</fullName>
        <ecNumber evidence="11 12">3.1.26.8</ecNumber>
    </recommendedName>
    <alternativeName>
        <fullName evidence="11">RNase M5</fullName>
    </alternativeName>
    <alternativeName>
        <fullName evidence="11">Ribosomal RNA terminal maturase M5</fullName>
    </alternativeName>
</protein>
<dbReference type="NCBIfam" id="TIGR00334">
    <property type="entry name" value="5S_RNA_mat_M5"/>
    <property type="match status" value="1"/>
</dbReference>
<dbReference type="EC" id="3.1.26.8" evidence="11 12"/>
<dbReference type="PANTHER" id="PTHR39156:SF1">
    <property type="entry name" value="RIBONUCLEASE M5"/>
    <property type="match status" value="1"/>
</dbReference>
<keyword evidence="15" id="KW-1185">Reference proteome</keyword>
<evidence type="ECO:0000256" key="11">
    <source>
        <dbReference type="HAMAP-Rule" id="MF_01469"/>
    </source>
</evidence>
<keyword evidence="1 11" id="KW-0963">Cytoplasm</keyword>
<sequence length="177" mass="19899">MIKELIVVEGMDDIAQIKNAIDADIVATHGYKIKKTLFDELRKAVKTRGVIVFTDPDYAGKMIRRTINENVKGCKNAYLKQSDAIKKDDIGVENASKEAIIDALMNARASTEERKVLYTTKDLYETGLIGADGSSERREKLASLLKISNSNAKKMLDALNYYQISREDFEEAMKKID</sequence>
<dbReference type="CDD" id="cd01027">
    <property type="entry name" value="TOPRIM_RNase_M5_like"/>
    <property type="match status" value="1"/>
</dbReference>
<evidence type="ECO:0000256" key="8">
    <source>
        <dbReference type="ARBA" id="ARBA00022801"/>
    </source>
</evidence>
<name>A0A9E7IUY1_9FIRM</name>
<dbReference type="GO" id="GO:0046872">
    <property type="term" value="F:metal ion binding"/>
    <property type="evidence" value="ECO:0007669"/>
    <property type="project" value="UniProtKB-KW"/>
</dbReference>
<evidence type="ECO:0000256" key="10">
    <source>
        <dbReference type="ARBA" id="ARBA00022884"/>
    </source>
</evidence>
<keyword evidence="8 11" id="KW-0378">Hydrolase</keyword>
<evidence type="ECO:0000256" key="6">
    <source>
        <dbReference type="ARBA" id="ARBA00022730"/>
    </source>
</evidence>
<feature type="domain" description="Toprim" evidence="13">
    <location>
        <begin position="3"/>
        <end position="86"/>
    </location>
</feature>
<evidence type="ECO:0000256" key="5">
    <source>
        <dbReference type="ARBA" id="ARBA00022723"/>
    </source>
</evidence>
<dbReference type="GO" id="GO:0019843">
    <property type="term" value="F:rRNA binding"/>
    <property type="evidence" value="ECO:0007669"/>
    <property type="project" value="UniProtKB-KW"/>
</dbReference>
<evidence type="ECO:0000256" key="7">
    <source>
        <dbReference type="ARBA" id="ARBA00022759"/>
    </source>
</evidence>
<evidence type="ECO:0000313" key="15">
    <source>
        <dbReference type="Proteomes" id="UP000831151"/>
    </source>
</evidence>
<dbReference type="Gene3D" id="3.40.1360.10">
    <property type="match status" value="1"/>
</dbReference>
<dbReference type="Pfam" id="PF01751">
    <property type="entry name" value="Toprim"/>
    <property type="match status" value="1"/>
</dbReference>
<proteinExistence type="inferred from homology"/>